<name>A0AAU8A1W9_9BURK</name>
<dbReference type="HAMAP" id="MF_00003">
    <property type="entry name" value="RbfA"/>
    <property type="match status" value="1"/>
</dbReference>
<comment type="similarity">
    <text evidence="2">Belongs to the RbfA family.</text>
</comment>
<evidence type="ECO:0000256" key="2">
    <source>
        <dbReference type="HAMAP-Rule" id="MF_00003"/>
    </source>
</evidence>
<proteinExistence type="inferred from homology"/>
<dbReference type="GO" id="GO:0030490">
    <property type="term" value="P:maturation of SSU-rRNA"/>
    <property type="evidence" value="ECO:0007669"/>
    <property type="project" value="UniProtKB-UniRule"/>
</dbReference>
<sequence>MHKTSPHRHQRLADQIQRDLAELIPRELRDPANGLITIQAVELSPDLAHAKIYFTVLGGDAQYALGSLQDKAGYLHSLLFKRMHTHTVPTLHFVFDTSIERGAEMSRLIDQALGSKPN</sequence>
<dbReference type="EMBL" id="CP099959">
    <property type="protein sequence ID" value="XCC57178.1"/>
    <property type="molecule type" value="Genomic_DNA"/>
</dbReference>
<comment type="subcellular location">
    <subcellularLocation>
        <location evidence="2">Cytoplasm</location>
    </subcellularLocation>
</comment>
<reference evidence="3" key="1">
    <citation type="submission" date="2022-06" db="EMBL/GenBank/DDBJ databases">
        <title>New Polynucleobacter species.</title>
        <authorList>
            <person name="Hahn M.W."/>
        </authorList>
    </citation>
    <scope>NUCLEOTIDE SEQUENCE</scope>
    <source>
        <strain evidence="3">UK-FUSCHL-C3</strain>
    </source>
</reference>
<dbReference type="PANTHER" id="PTHR33515:SF1">
    <property type="entry name" value="RIBOSOME-BINDING FACTOR A, CHLOROPLASTIC-RELATED"/>
    <property type="match status" value="1"/>
</dbReference>
<comment type="subunit">
    <text evidence="2">Monomer. Binds 30S ribosomal subunits, but not 50S ribosomal subunits or 70S ribosomes.</text>
</comment>
<dbReference type="PANTHER" id="PTHR33515">
    <property type="entry name" value="RIBOSOME-BINDING FACTOR A, CHLOROPLASTIC-RELATED"/>
    <property type="match status" value="1"/>
</dbReference>
<dbReference type="NCBIfam" id="TIGR00082">
    <property type="entry name" value="rbfA"/>
    <property type="match status" value="1"/>
</dbReference>
<dbReference type="Gene3D" id="3.30.300.20">
    <property type="match status" value="1"/>
</dbReference>
<dbReference type="InterPro" id="IPR023799">
    <property type="entry name" value="RbfA_dom_sf"/>
</dbReference>
<evidence type="ECO:0000256" key="1">
    <source>
        <dbReference type="ARBA" id="ARBA00022517"/>
    </source>
</evidence>
<keyword evidence="1 2" id="KW-0690">Ribosome biogenesis</keyword>
<protein>
    <recommendedName>
        <fullName evidence="2">Ribosome-binding factor A</fullName>
    </recommendedName>
</protein>
<dbReference type="InterPro" id="IPR015946">
    <property type="entry name" value="KH_dom-like_a/b"/>
</dbReference>
<dbReference type="Pfam" id="PF02033">
    <property type="entry name" value="RBFA"/>
    <property type="match status" value="1"/>
</dbReference>
<dbReference type="GO" id="GO:0043024">
    <property type="term" value="F:ribosomal small subunit binding"/>
    <property type="evidence" value="ECO:0007669"/>
    <property type="project" value="TreeGrafter"/>
</dbReference>
<dbReference type="SUPFAM" id="SSF89919">
    <property type="entry name" value="Ribosome-binding factor A, RbfA"/>
    <property type="match status" value="1"/>
</dbReference>
<dbReference type="GO" id="GO:0005829">
    <property type="term" value="C:cytosol"/>
    <property type="evidence" value="ECO:0007669"/>
    <property type="project" value="TreeGrafter"/>
</dbReference>
<comment type="function">
    <text evidence="2">One of several proteins that assist in the late maturation steps of the functional core of the 30S ribosomal subunit. Associates with free 30S ribosomal subunits (but not with 30S subunits that are part of 70S ribosomes or polysomes). Required for efficient processing of 16S rRNA. May interact with the 5'-terminal helix region of 16S rRNA.</text>
</comment>
<gene>
    <name evidence="2 3" type="primary">rbfA</name>
    <name evidence="3" type="ORF">NKE59_06695</name>
</gene>
<keyword evidence="2" id="KW-0963">Cytoplasm</keyword>
<dbReference type="AlphaFoldDB" id="A0AAU8A1W9"/>
<accession>A0AAU8A1W9</accession>
<organism evidence="3">
    <name type="scientific">Polynucleobacter sp. UK-FUSCHL-C3</name>
    <dbReference type="NCBI Taxonomy" id="2955208"/>
    <lineage>
        <taxon>Bacteria</taxon>
        <taxon>Pseudomonadati</taxon>
        <taxon>Pseudomonadota</taxon>
        <taxon>Betaproteobacteria</taxon>
        <taxon>Burkholderiales</taxon>
        <taxon>Burkholderiaceae</taxon>
        <taxon>Polynucleobacter</taxon>
    </lineage>
</organism>
<evidence type="ECO:0000313" key="3">
    <source>
        <dbReference type="EMBL" id="XCC57178.1"/>
    </source>
</evidence>
<dbReference type="RefSeq" id="WP_353438208.1">
    <property type="nucleotide sequence ID" value="NZ_CP099959.1"/>
</dbReference>
<dbReference type="InterPro" id="IPR000238">
    <property type="entry name" value="RbfA"/>
</dbReference>